<gene>
    <name evidence="1" type="ORF">CPLU01_15888</name>
</gene>
<name>A0A8H6MSK7_9PEZI</name>
<dbReference type="EMBL" id="WIGO01000677">
    <property type="protein sequence ID" value="KAF6806611.1"/>
    <property type="molecule type" value="Genomic_DNA"/>
</dbReference>
<sequence length="312" mass="35327">MAGHRPLDVAQGMMKVMGDDRELQVMKAWGQSEASSAHPCFAAHTDKLERLAQDINLTPPENPTVKAPDVTWGDVLGYIETAKKSYAKKGDDDRFRGWIRDGDNAVGVLERLTELIPDQVSNVTRILQELDEVPSVLASIFKICRVYSTDVQLKNLVWDFYETLMDCLPELVTILNRTHKDTNVLKRLAKQLSNVEAAKVGDICERIGKAKQTVFDATVHLDRNTWQQTRVEGKETRLIVEATRKTAHDISTSIVEFREESSDQHGRLERKIDEFRSEIRSEFHAALSRCEAFTPASMMEAAQGAFYQLFTE</sequence>
<evidence type="ECO:0000313" key="2">
    <source>
        <dbReference type="Proteomes" id="UP000654918"/>
    </source>
</evidence>
<feature type="non-terminal residue" evidence="1">
    <location>
        <position position="1"/>
    </location>
</feature>
<reference evidence="1" key="1">
    <citation type="journal article" date="2020" name="Phytopathology">
        <title>Genome Sequence Resources of Colletotrichum truncatum, C. plurivorum, C. musicola, and C. sojae: Four Species Pathogenic to Soybean (Glycine max).</title>
        <authorList>
            <person name="Rogerio F."/>
            <person name="Boufleur T.R."/>
            <person name="Ciampi-Guillardi M."/>
            <person name="Sukno S.A."/>
            <person name="Thon M.R."/>
            <person name="Massola Junior N.S."/>
            <person name="Baroncelli R."/>
        </authorList>
    </citation>
    <scope>NUCLEOTIDE SEQUENCE</scope>
    <source>
        <strain evidence="1">LFN00145</strain>
    </source>
</reference>
<accession>A0A8H6MSK7</accession>
<dbReference type="AlphaFoldDB" id="A0A8H6MSK7"/>
<proteinExistence type="predicted"/>
<dbReference type="Proteomes" id="UP000654918">
    <property type="component" value="Unassembled WGS sequence"/>
</dbReference>
<protein>
    <submittedName>
        <fullName evidence="1">Uncharacterized protein</fullName>
    </submittedName>
</protein>
<comment type="caution">
    <text evidence="1">The sequence shown here is derived from an EMBL/GenBank/DDBJ whole genome shotgun (WGS) entry which is preliminary data.</text>
</comment>
<organism evidence="1 2">
    <name type="scientific">Colletotrichum plurivorum</name>
    <dbReference type="NCBI Taxonomy" id="2175906"/>
    <lineage>
        <taxon>Eukaryota</taxon>
        <taxon>Fungi</taxon>
        <taxon>Dikarya</taxon>
        <taxon>Ascomycota</taxon>
        <taxon>Pezizomycotina</taxon>
        <taxon>Sordariomycetes</taxon>
        <taxon>Hypocreomycetidae</taxon>
        <taxon>Glomerellales</taxon>
        <taxon>Glomerellaceae</taxon>
        <taxon>Colletotrichum</taxon>
        <taxon>Colletotrichum orchidearum species complex</taxon>
    </lineage>
</organism>
<evidence type="ECO:0000313" key="1">
    <source>
        <dbReference type="EMBL" id="KAF6806611.1"/>
    </source>
</evidence>
<keyword evidence="2" id="KW-1185">Reference proteome</keyword>